<comment type="similarity">
    <text evidence="1">Belongs to the esterase D family.</text>
</comment>
<gene>
    <name evidence="4" type="ORF">MUN80_25045</name>
</gene>
<dbReference type="SUPFAM" id="SSF53474">
    <property type="entry name" value="alpha/beta-Hydrolases"/>
    <property type="match status" value="1"/>
</dbReference>
<dbReference type="SUPFAM" id="SSF48452">
    <property type="entry name" value="TPR-like"/>
    <property type="match status" value="1"/>
</dbReference>
<dbReference type="Proteomes" id="UP000831785">
    <property type="component" value="Chromosome"/>
</dbReference>
<dbReference type="InterPro" id="IPR052558">
    <property type="entry name" value="Siderophore_Hydrolase_D"/>
</dbReference>
<reference evidence="4 5" key="1">
    <citation type="submission" date="2022-04" db="EMBL/GenBank/DDBJ databases">
        <title>Hymenobacter sp. isolated from the air.</title>
        <authorList>
            <person name="Won M."/>
            <person name="Lee C.-M."/>
            <person name="Woen H.-Y."/>
            <person name="Kwon S.-W."/>
        </authorList>
    </citation>
    <scope>NUCLEOTIDE SEQUENCE [LARGE SCALE GENOMIC DNA]</scope>
    <source>
        <strain evidence="5">5116 S-27</strain>
    </source>
</reference>
<keyword evidence="2 4" id="KW-0378">Hydrolase</keyword>
<dbReference type="PANTHER" id="PTHR40841">
    <property type="entry name" value="SIDEROPHORE TRIACETYLFUSARININE C ESTERASE"/>
    <property type="match status" value="1"/>
</dbReference>
<dbReference type="PANTHER" id="PTHR40841:SF2">
    <property type="entry name" value="SIDEROPHORE-DEGRADING ESTERASE (EUROFUNG)"/>
    <property type="match status" value="1"/>
</dbReference>
<dbReference type="InterPro" id="IPR029058">
    <property type="entry name" value="AB_hydrolase_fold"/>
</dbReference>
<dbReference type="RefSeq" id="WP_244717585.1">
    <property type="nucleotide sequence ID" value="NZ_CP095049.1"/>
</dbReference>
<evidence type="ECO:0000313" key="5">
    <source>
        <dbReference type="Proteomes" id="UP000831785"/>
    </source>
</evidence>
<protein>
    <submittedName>
        <fullName evidence="4">Alpha/beta hydrolase-fold protein</fullName>
    </submittedName>
</protein>
<dbReference type="InterPro" id="IPR011990">
    <property type="entry name" value="TPR-like_helical_dom_sf"/>
</dbReference>
<dbReference type="InterPro" id="IPR000801">
    <property type="entry name" value="Esterase-like"/>
</dbReference>
<accession>A0ABY4FA65</accession>
<dbReference type="EMBL" id="CP095049">
    <property type="protein sequence ID" value="UOQ52992.1"/>
    <property type="molecule type" value="Genomic_DNA"/>
</dbReference>
<proteinExistence type="inferred from homology"/>
<name>A0ABY4FA65_9BACT</name>
<dbReference type="Gene3D" id="3.40.50.1820">
    <property type="entry name" value="alpha/beta hydrolase"/>
    <property type="match status" value="1"/>
</dbReference>
<sequence length="418" mass="47583">MTWKVQLGWLLLLLFLGLNTARAQGNKIEIGHIDSLTSKVLQEKRGIWIYVPPAPAEPGYAPKRYPVLFLLDGDWHFPYVTALNQQLSTVNGLGVCPEMIVVGIPHPYPTRTRDLTPTHSTKRWNGAEDRTLSSSGGGEKFLAFLETELLPYIDAKYPTVPYRLLVGHSLGGLAVLNTLATKPKLFNAYLAIEPSLWWDNTLVLKKLEAAMQQHKFTGQKLFLAVAHTEKPGLDTTQVRRDTTGSTRHTRTNLALVDLLRRRKPGALAWQWKYYPRETHFSVSLLTEYNALHAFFQHKQLALPTSITDPSFTVAAVQRHYAQVPQQYGYTVLPPEETLNMYAWGYMQQKLWDKAYQFFQFNLKNYPQSYNAHTSLAAYYEARNDKAKALQYYTAALRLQDLPEARQKIAELQSSSAKP</sequence>
<evidence type="ECO:0000256" key="3">
    <source>
        <dbReference type="SAM" id="MobiDB-lite"/>
    </source>
</evidence>
<dbReference type="GO" id="GO:0016787">
    <property type="term" value="F:hydrolase activity"/>
    <property type="evidence" value="ECO:0007669"/>
    <property type="project" value="UniProtKB-KW"/>
</dbReference>
<dbReference type="Pfam" id="PF00756">
    <property type="entry name" value="Esterase"/>
    <property type="match status" value="1"/>
</dbReference>
<keyword evidence="5" id="KW-1185">Reference proteome</keyword>
<feature type="region of interest" description="Disordered" evidence="3">
    <location>
        <begin position="112"/>
        <end position="135"/>
    </location>
</feature>
<organism evidence="4 5">
    <name type="scientific">Hymenobacter cellulosivorans</name>
    <dbReference type="NCBI Taxonomy" id="2932249"/>
    <lineage>
        <taxon>Bacteria</taxon>
        <taxon>Pseudomonadati</taxon>
        <taxon>Bacteroidota</taxon>
        <taxon>Cytophagia</taxon>
        <taxon>Cytophagales</taxon>
        <taxon>Hymenobacteraceae</taxon>
        <taxon>Hymenobacter</taxon>
    </lineage>
</organism>
<evidence type="ECO:0000313" key="4">
    <source>
        <dbReference type="EMBL" id="UOQ52992.1"/>
    </source>
</evidence>
<evidence type="ECO:0000256" key="2">
    <source>
        <dbReference type="ARBA" id="ARBA00022801"/>
    </source>
</evidence>
<evidence type="ECO:0000256" key="1">
    <source>
        <dbReference type="ARBA" id="ARBA00005622"/>
    </source>
</evidence>